<gene>
    <name evidence="3" type="ORF">BOVATA_032760</name>
</gene>
<dbReference type="EMBL" id="BDSA01000003">
    <property type="protein sequence ID" value="GBE61783.1"/>
    <property type="molecule type" value="Genomic_DNA"/>
</dbReference>
<organism evidence="3 4">
    <name type="scientific">Babesia ovata</name>
    <dbReference type="NCBI Taxonomy" id="189622"/>
    <lineage>
        <taxon>Eukaryota</taxon>
        <taxon>Sar</taxon>
        <taxon>Alveolata</taxon>
        <taxon>Apicomplexa</taxon>
        <taxon>Aconoidasida</taxon>
        <taxon>Piroplasmida</taxon>
        <taxon>Babesiidae</taxon>
        <taxon>Babesia</taxon>
    </lineage>
</organism>
<dbReference type="AlphaFoldDB" id="A0A2H6KFK7"/>
<keyword evidence="1" id="KW-0175">Coiled coil</keyword>
<comment type="caution">
    <text evidence="3">The sequence shown here is derived from an EMBL/GenBank/DDBJ whole genome shotgun (WGS) entry which is preliminary data.</text>
</comment>
<evidence type="ECO:0000256" key="2">
    <source>
        <dbReference type="SAM" id="SignalP"/>
    </source>
</evidence>
<dbReference type="Proteomes" id="UP000236319">
    <property type="component" value="Unassembled WGS sequence"/>
</dbReference>
<evidence type="ECO:0000313" key="4">
    <source>
        <dbReference type="Proteomes" id="UP000236319"/>
    </source>
</evidence>
<evidence type="ECO:0000313" key="3">
    <source>
        <dbReference type="EMBL" id="GBE61783.1"/>
    </source>
</evidence>
<proteinExistence type="predicted"/>
<feature type="signal peptide" evidence="2">
    <location>
        <begin position="1"/>
        <end position="15"/>
    </location>
</feature>
<feature type="chain" id="PRO_5014112195" evidence="2">
    <location>
        <begin position="16"/>
        <end position="1073"/>
    </location>
</feature>
<protein>
    <submittedName>
        <fullName evidence="3">Extracellular matrix-binding ebh, putative</fullName>
    </submittedName>
</protein>
<evidence type="ECO:0000256" key="1">
    <source>
        <dbReference type="SAM" id="Coils"/>
    </source>
</evidence>
<sequence>MWGWVGNLMVSLAVGRVTPTENGLAFLLSMLKDVVHACAVDYLETDVANLGNWNKTAKEVIDKADKKCGEILEKVSQTQPEGKIFENAQSLQTEGKRLLQAATEAKRQVGKKVGEALEAIVRMDRDLKRDLKSVKDKIKGGIESVIDNLEVMKLGENVKSDLGELRRKIEKLEQQVEPPGGLVSGQLEQLKKAKEEFNQKTNPIKDETGKLEQNFRTHIQDPLNLKVLGVDQAIGTLGGKFSLSKGKDNIQGIFDYIKTQVAAIKGSARKKTGLEGIKQKVKDLAEHFVDDRKPNHSFKLRVDGWLEGIIGNNGQGTKEKKGLKAVTSWLGTNGVDALKRSVKDQIMAQIISQMTAAQVKFNGLAGNIEQNSITQNLDGIKQACDEFVSNLDEQITKSGIGPLATRVLSGIQGKTKPNNTDNLEFAVKAALVALCVAVKTVADELQSLGIGKFGNLDEILRQTNELHTALEGATSQSTSAGPHESPAQAVDSKLNAVRNFVNGNNGNDNITKKFEKDVKQPLADAVGRLPAAVRDFNGVAEQQIKAAAITAITKAVEEIEMDVDGKVKLDEHGQMSNFEKAHKLIREKLDGDLKKLVEDHIGEDDTAGGQGGTISELAGGSFEQYSGHVARPVKQSFNGTQDEGQLPYAIGSIKIEVDKALDILKPNGSSGQDQITTKTFEEPFNDIKTELDEIAECVDSEKATPAVKQLDNKDGIRQRLSDLTKMLLHSPSVFLESTLDSGITNPVKGLDAIKSAIDALQQDPFTNRPAASDSAVKAIRQELEQLRGKLKKDNGEDVILTLTELQSKGLEKQDWQNGKGQPLSGLGKIESELQKENAILPEETRKITEAIIEIRRELARVGFKLQGLFTTNDVIDELTWLGNKIGKNGIKAKDNLHDIYEKIRQLQQIPFQEHPTKIQDAKQEIVHGLTALQIELQGKTGEDVIKTLEDLQNNGLSATETWTVKGESKKGLAKIENELQRQQGILHNQPNTIGQGVTQITGELERLRGTLNAEVTDKLSKLKQHGLEKGATKWNEGNNINGLVKIKNQLEKLKNEIDQNMNRKVKSYEKGDS</sequence>
<feature type="coiled-coil region" evidence="1">
    <location>
        <begin position="1043"/>
        <end position="1070"/>
    </location>
</feature>
<keyword evidence="4" id="KW-1185">Reference proteome</keyword>
<name>A0A2H6KFK7_9APIC</name>
<keyword evidence="2" id="KW-0732">Signal</keyword>
<dbReference type="OrthoDB" id="425925at2759"/>
<accession>A0A2H6KFK7</accession>
<dbReference type="GeneID" id="39875553"/>
<dbReference type="RefSeq" id="XP_028868026.1">
    <property type="nucleotide sequence ID" value="XM_029012193.1"/>
</dbReference>
<reference evidence="3 4" key="1">
    <citation type="journal article" date="2017" name="BMC Genomics">
        <title>Whole-genome assembly of Babesia ovata and comparative genomics between closely related pathogens.</title>
        <authorList>
            <person name="Yamagishi J."/>
            <person name="Asada M."/>
            <person name="Hakimi H."/>
            <person name="Tanaka T.Q."/>
            <person name="Sugimoto C."/>
            <person name="Kawazu S."/>
        </authorList>
    </citation>
    <scope>NUCLEOTIDE SEQUENCE [LARGE SCALE GENOMIC DNA]</scope>
    <source>
        <strain evidence="3 4">Miyake</strain>
    </source>
</reference>
<dbReference type="VEuPathDB" id="PiroplasmaDB:BOVATA_032760"/>